<dbReference type="OrthoDB" id="6771093at2759"/>
<keyword evidence="4" id="KW-1185">Reference proteome</keyword>
<accession>A0A2G8KD89</accession>
<dbReference type="Gene3D" id="3.30.70.270">
    <property type="match status" value="1"/>
</dbReference>
<evidence type="ECO:0000259" key="2">
    <source>
        <dbReference type="Pfam" id="PF17919"/>
    </source>
</evidence>
<gene>
    <name evidence="3" type="ORF">BSL78_17186</name>
</gene>
<dbReference type="Proteomes" id="UP000230750">
    <property type="component" value="Unassembled WGS sequence"/>
</dbReference>
<dbReference type="InterPro" id="IPR043128">
    <property type="entry name" value="Rev_trsase/Diguanyl_cyclase"/>
</dbReference>
<dbReference type="InterPro" id="IPR050951">
    <property type="entry name" value="Retrovirus_Pol_polyprotein"/>
</dbReference>
<protein>
    <submittedName>
        <fullName evidence="3">Retrovirus-related Pol polyprotein from transposon</fullName>
    </submittedName>
</protein>
<evidence type="ECO:0000313" key="4">
    <source>
        <dbReference type="Proteomes" id="UP000230750"/>
    </source>
</evidence>
<dbReference type="CDD" id="cd09274">
    <property type="entry name" value="RNase_HI_RT_Ty3"/>
    <property type="match status" value="1"/>
</dbReference>
<dbReference type="InterPro" id="IPR041577">
    <property type="entry name" value="RT_RNaseH_2"/>
</dbReference>
<feature type="domain" description="Reverse transcriptase/retrotransposon-derived protein RNase H-like" evidence="2">
    <location>
        <begin position="62"/>
        <end position="160"/>
    </location>
</feature>
<dbReference type="EMBL" id="MRZV01000673">
    <property type="protein sequence ID" value="PIK45978.1"/>
    <property type="molecule type" value="Genomic_DNA"/>
</dbReference>
<keyword evidence="1" id="KW-0511">Multifunctional enzyme</keyword>
<evidence type="ECO:0000256" key="1">
    <source>
        <dbReference type="ARBA" id="ARBA00023268"/>
    </source>
</evidence>
<dbReference type="GO" id="GO:0003824">
    <property type="term" value="F:catalytic activity"/>
    <property type="evidence" value="ECO:0007669"/>
    <property type="project" value="UniProtKB-KW"/>
</dbReference>
<dbReference type="AlphaFoldDB" id="A0A2G8KD89"/>
<dbReference type="Pfam" id="PF17919">
    <property type="entry name" value="RT_RNaseH_2"/>
    <property type="match status" value="1"/>
</dbReference>
<evidence type="ECO:0000313" key="3">
    <source>
        <dbReference type="EMBL" id="PIK45978.1"/>
    </source>
</evidence>
<dbReference type="InterPro" id="IPR043502">
    <property type="entry name" value="DNA/RNA_pol_sf"/>
</dbReference>
<reference evidence="3 4" key="1">
    <citation type="journal article" date="2017" name="PLoS Biol.">
        <title>The sea cucumber genome provides insights into morphological evolution and visceral regeneration.</title>
        <authorList>
            <person name="Zhang X."/>
            <person name="Sun L."/>
            <person name="Yuan J."/>
            <person name="Sun Y."/>
            <person name="Gao Y."/>
            <person name="Zhang L."/>
            <person name="Li S."/>
            <person name="Dai H."/>
            <person name="Hamel J.F."/>
            <person name="Liu C."/>
            <person name="Yu Y."/>
            <person name="Liu S."/>
            <person name="Lin W."/>
            <person name="Guo K."/>
            <person name="Jin S."/>
            <person name="Xu P."/>
            <person name="Storey K.B."/>
            <person name="Huan P."/>
            <person name="Zhang T."/>
            <person name="Zhou Y."/>
            <person name="Zhang J."/>
            <person name="Lin C."/>
            <person name="Li X."/>
            <person name="Xing L."/>
            <person name="Huo D."/>
            <person name="Sun M."/>
            <person name="Wang L."/>
            <person name="Mercier A."/>
            <person name="Li F."/>
            <person name="Yang H."/>
            <person name="Xiang J."/>
        </authorList>
    </citation>
    <scope>NUCLEOTIDE SEQUENCE [LARGE SCALE GENOMIC DNA]</scope>
    <source>
        <strain evidence="3">Shaxun</strain>
        <tissue evidence="3">Muscle</tissue>
    </source>
</reference>
<dbReference type="FunFam" id="3.10.20.370:FF:000001">
    <property type="entry name" value="Retrovirus-related Pol polyprotein from transposon 17.6-like protein"/>
    <property type="match status" value="1"/>
</dbReference>
<name>A0A2G8KD89_STIJA</name>
<comment type="caution">
    <text evidence="3">The sequence shown here is derived from an EMBL/GenBank/DDBJ whole genome shotgun (WGS) entry which is preliminary data.</text>
</comment>
<organism evidence="3 4">
    <name type="scientific">Stichopus japonicus</name>
    <name type="common">Sea cucumber</name>
    <dbReference type="NCBI Taxonomy" id="307972"/>
    <lineage>
        <taxon>Eukaryota</taxon>
        <taxon>Metazoa</taxon>
        <taxon>Echinodermata</taxon>
        <taxon>Eleutherozoa</taxon>
        <taxon>Echinozoa</taxon>
        <taxon>Holothuroidea</taxon>
        <taxon>Aspidochirotacea</taxon>
        <taxon>Aspidochirotida</taxon>
        <taxon>Stichopodidae</taxon>
        <taxon>Apostichopus</taxon>
    </lineage>
</organism>
<dbReference type="PANTHER" id="PTHR37984:SF5">
    <property type="entry name" value="PROTEIN NYNRIN-LIKE"/>
    <property type="match status" value="1"/>
</dbReference>
<dbReference type="Gene3D" id="3.10.20.370">
    <property type="match status" value="1"/>
</dbReference>
<dbReference type="SUPFAM" id="SSF56672">
    <property type="entry name" value="DNA/RNA polymerases"/>
    <property type="match status" value="1"/>
</dbReference>
<dbReference type="PANTHER" id="PTHR37984">
    <property type="entry name" value="PROTEIN CBG26694"/>
    <property type="match status" value="1"/>
</dbReference>
<proteinExistence type="predicted"/>
<sequence length="233" mass="26880">MSLAPREYKPTGRSPNGLIPRTYERSVVSLVSVVTTDVPSKDSVLLLSRYTDLTESRRDFRWNDDCEDSFCELKKRLTTAPVLGYPTRNDPSILDTDRSNHGVGAILSQKQNGEEKVIGYYSRTLTKPERRYCVTRRELLAIVAGVKWYHHYLYGRKFLIRTDHGALRWLFADSPLLRDTRAYDSSTEYRSGKFHSNVDSLSRRPCEGCRPALQWGKDREGVARKHYLAHHNL</sequence>